<keyword evidence="3" id="KW-0808">Transferase</keyword>
<keyword evidence="9" id="KW-0472">Membrane</keyword>
<dbReference type="InterPro" id="IPR008271">
    <property type="entry name" value="Ser/Thr_kinase_AS"/>
</dbReference>
<dbReference type="SMART" id="SM00220">
    <property type="entry name" value="S_TKc"/>
    <property type="match status" value="1"/>
</dbReference>
<dbReference type="Pfam" id="PF00069">
    <property type="entry name" value="Pkinase"/>
    <property type="match status" value="1"/>
</dbReference>
<dbReference type="AlphaFoldDB" id="A0A1V3BVV4"/>
<dbReference type="CDD" id="cd14014">
    <property type="entry name" value="STKc_PknB_like"/>
    <property type="match status" value="1"/>
</dbReference>
<feature type="compositionally biased region" description="Acidic residues" evidence="8">
    <location>
        <begin position="476"/>
        <end position="488"/>
    </location>
</feature>
<evidence type="ECO:0000313" key="12">
    <source>
        <dbReference type="Proteomes" id="UP000189004"/>
    </source>
</evidence>
<dbReference type="InterPro" id="IPR000719">
    <property type="entry name" value="Prot_kinase_dom"/>
</dbReference>
<comment type="caution">
    <text evidence="11">The sequence shown here is derived from an EMBL/GenBank/DDBJ whole genome shotgun (WGS) entry which is preliminary data.</text>
</comment>
<keyword evidence="9" id="KW-0812">Transmembrane</keyword>
<proteinExistence type="predicted"/>
<feature type="region of interest" description="Disordered" evidence="8">
    <location>
        <begin position="277"/>
        <end position="397"/>
    </location>
</feature>
<evidence type="ECO:0000256" key="8">
    <source>
        <dbReference type="SAM" id="MobiDB-lite"/>
    </source>
</evidence>
<sequence>MSSNSDPERIVADRYVLRRELGRGGMGVVWEAFDPSLDRVVAVKQVLLPDHFTDSERADAHGRVRREARSAARISHPAVITVHDVFEYGGNPWVVMELIEGGSLQERLDERGALPVDAVAEIGEALVKAVRAANAAGVLHRDIKPGNIMMSLDGRVVLTDFGIATMEGGPSITRTGALIGSPEYMPPERLEGAPADHRGDLWSIGVTLLAAVEGVSPFHRDSLTAAIAAVISAPLPPMTHAGWLKPVITGLLERDPDRRLTADEALALLRERGGPGGGAAVFGSGPQSAHHAPSGGHTAFGGPPGGHPGTGAPPPQSPPPGHMGPTGPGRALGTSGPNGPANPAAPFPPGPGHRPAPSYQQQPMYAGGYGGPGGPGGPHAGGPGHGPLPAGANAQSGSGTTRVLLGVGAGAVALLLIATVVAVVLLRSGGEPANVSATPVDPPASQAPPTESSDGEEADAGSGYGGESGESGDGGQEGDDGEPPSYDELETFSSEWFTVDYPAGWEVDDSQIDNTLAVFVAPGGDHQVWVTGWTEEEFTGTSAEYLRETKGGTDVSGDVTTGFTQLELKDFDEDDFEEGWDVALVEADLANETWATPERRFWAYAVNMDYEGNRVFYLVSVNVPRGQADHYDDLHEDVMETFTPHL</sequence>
<feature type="transmembrane region" description="Helical" evidence="9">
    <location>
        <begin position="403"/>
        <end position="426"/>
    </location>
</feature>
<feature type="compositionally biased region" description="Gly residues" evidence="8">
    <location>
        <begin position="462"/>
        <end position="475"/>
    </location>
</feature>
<feature type="domain" description="Protein kinase" evidence="10">
    <location>
        <begin position="15"/>
        <end position="282"/>
    </location>
</feature>
<dbReference type="PROSITE" id="PS50011">
    <property type="entry name" value="PROTEIN_KINASE_DOM"/>
    <property type="match status" value="1"/>
</dbReference>
<protein>
    <recommendedName>
        <fullName evidence="1">non-specific serine/threonine protein kinase</fullName>
        <ecNumber evidence="1">2.7.11.1</ecNumber>
    </recommendedName>
</protein>
<keyword evidence="6 7" id="KW-0067">ATP-binding</keyword>
<dbReference type="EC" id="2.7.11.1" evidence="1"/>
<dbReference type="PANTHER" id="PTHR43289:SF6">
    <property type="entry name" value="SERINE_THREONINE-PROTEIN KINASE NEKL-3"/>
    <property type="match status" value="1"/>
</dbReference>
<gene>
    <name evidence="11" type="ORF">NOSIN_00505</name>
</gene>
<dbReference type="Proteomes" id="UP000189004">
    <property type="component" value="Unassembled WGS sequence"/>
</dbReference>
<dbReference type="SUPFAM" id="SSF56112">
    <property type="entry name" value="Protein kinase-like (PK-like)"/>
    <property type="match status" value="1"/>
</dbReference>
<keyword evidence="9" id="KW-1133">Transmembrane helix</keyword>
<feature type="binding site" evidence="7">
    <location>
        <position position="44"/>
    </location>
    <ligand>
        <name>ATP</name>
        <dbReference type="ChEBI" id="CHEBI:30616"/>
    </ligand>
</feature>
<feature type="compositionally biased region" description="Gly residues" evidence="8">
    <location>
        <begin position="367"/>
        <end position="385"/>
    </location>
</feature>
<feature type="compositionally biased region" description="Pro residues" evidence="8">
    <location>
        <begin position="311"/>
        <end position="322"/>
    </location>
</feature>
<evidence type="ECO:0000256" key="9">
    <source>
        <dbReference type="SAM" id="Phobius"/>
    </source>
</evidence>
<organism evidence="11 12">
    <name type="scientific">Nocardiopsis sinuspersici</name>
    <dbReference type="NCBI Taxonomy" id="501010"/>
    <lineage>
        <taxon>Bacteria</taxon>
        <taxon>Bacillati</taxon>
        <taxon>Actinomycetota</taxon>
        <taxon>Actinomycetes</taxon>
        <taxon>Streptosporangiales</taxon>
        <taxon>Nocardiopsidaceae</taxon>
        <taxon>Nocardiopsis</taxon>
    </lineage>
</organism>
<dbReference type="Gene3D" id="3.30.200.20">
    <property type="entry name" value="Phosphorylase Kinase, domain 1"/>
    <property type="match status" value="1"/>
</dbReference>
<keyword evidence="12" id="KW-1185">Reference proteome</keyword>
<dbReference type="InterPro" id="IPR017441">
    <property type="entry name" value="Protein_kinase_ATP_BS"/>
</dbReference>
<dbReference type="PANTHER" id="PTHR43289">
    <property type="entry name" value="MITOGEN-ACTIVATED PROTEIN KINASE KINASE KINASE 20-RELATED"/>
    <property type="match status" value="1"/>
</dbReference>
<keyword evidence="2 11" id="KW-0723">Serine/threonine-protein kinase</keyword>
<evidence type="ECO:0000313" key="11">
    <source>
        <dbReference type="EMBL" id="OOC52502.1"/>
    </source>
</evidence>
<accession>A0A1V3BVV4</accession>
<evidence type="ECO:0000256" key="1">
    <source>
        <dbReference type="ARBA" id="ARBA00012513"/>
    </source>
</evidence>
<evidence type="ECO:0000256" key="3">
    <source>
        <dbReference type="ARBA" id="ARBA00022679"/>
    </source>
</evidence>
<dbReference type="PROSITE" id="PS00107">
    <property type="entry name" value="PROTEIN_KINASE_ATP"/>
    <property type="match status" value="1"/>
</dbReference>
<name>A0A1V3BVV4_9ACTN</name>
<dbReference type="EMBL" id="MCOK01000001">
    <property type="protein sequence ID" value="OOC52502.1"/>
    <property type="molecule type" value="Genomic_DNA"/>
</dbReference>
<evidence type="ECO:0000256" key="2">
    <source>
        <dbReference type="ARBA" id="ARBA00022527"/>
    </source>
</evidence>
<dbReference type="InterPro" id="IPR011009">
    <property type="entry name" value="Kinase-like_dom_sf"/>
</dbReference>
<dbReference type="GO" id="GO:0005524">
    <property type="term" value="F:ATP binding"/>
    <property type="evidence" value="ECO:0007669"/>
    <property type="project" value="UniProtKB-UniRule"/>
</dbReference>
<dbReference type="OrthoDB" id="3679634at2"/>
<feature type="compositionally biased region" description="Pro residues" evidence="8">
    <location>
        <begin position="343"/>
        <end position="354"/>
    </location>
</feature>
<dbReference type="Gene3D" id="1.10.510.10">
    <property type="entry name" value="Transferase(Phosphotransferase) domain 1"/>
    <property type="match status" value="1"/>
</dbReference>
<evidence type="ECO:0000256" key="4">
    <source>
        <dbReference type="ARBA" id="ARBA00022741"/>
    </source>
</evidence>
<reference evidence="12" key="1">
    <citation type="submission" date="2016-08" db="EMBL/GenBank/DDBJ databases">
        <authorList>
            <person name="Tokovenko B."/>
            <person name="Kalinowski J."/>
        </authorList>
    </citation>
    <scope>NUCLEOTIDE SEQUENCE [LARGE SCALE GENOMIC DNA]</scope>
    <source>
        <strain evidence="12">UTMC102</strain>
    </source>
</reference>
<evidence type="ECO:0000259" key="10">
    <source>
        <dbReference type="PROSITE" id="PS50011"/>
    </source>
</evidence>
<keyword evidence="5 11" id="KW-0418">Kinase</keyword>
<evidence type="ECO:0000256" key="6">
    <source>
        <dbReference type="ARBA" id="ARBA00022840"/>
    </source>
</evidence>
<dbReference type="PROSITE" id="PS00108">
    <property type="entry name" value="PROTEIN_KINASE_ST"/>
    <property type="match status" value="1"/>
</dbReference>
<evidence type="ECO:0000256" key="5">
    <source>
        <dbReference type="ARBA" id="ARBA00022777"/>
    </source>
</evidence>
<keyword evidence="4 7" id="KW-0547">Nucleotide-binding</keyword>
<feature type="region of interest" description="Disordered" evidence="8">
    <location>
        <begin position="432"/>
        <end position="488"/>
    </location>
</feature>
<feature type="compositionally biased region" description="Gly residues" evidence="8">
    <location>
        <begin position="298"/>
        <end position="309"/>
    </location>
</feature>
<dbReference type="RefSeq" id="WP_077688844.1">
    <property type="nucleotide sequence ID" value="NZ_MCOK01000001.1"/>
</dbReference>
<evidence type="ECO:0000256" key="7">
    <source>
        <dbReference type="PROSITE-ProRule" id="PRU10141"/>
    </source>
</evidence>
<dbReference type="GO" id="GO:0004674">
    <property type="term" value="F:protein serine/threonine kinase activity"/>
    <property type="evidence" value="ECO:0007669"/>
    <property type="project" value="UniProtKB-KW"/>
</dbReference>
<dbReference type="STRING" id="501010.NOSIN_00505"/>